<dbReference type="SUPFAM" id="SSF47370">
    <property type="entry name" value="Bromodomain"/>
    <property type="match status" value="1"/>
</dbReference>
<feature type="compositionally biased region" description="Polar residues" evidence="2">
    <location>
        <begin position="697"/>
        <end position="714"/>
    </location>
</feature>
<dbReference type="Gene3D" id="1.20.920.10">
    <property type="entry name" value="Bromodomain-like"/>
    <property type="match status" value="1"/>
</dbReference>
<feature type="compositionally biased region" description="Low complexity" evidence="2">
    <location>
        <begin position="578"/>
        <end position="589"/>
    </location>
</feature>
<accession>A0A167CLQ3</accession>
<feature type="region of interest" description="Disordered" evidence="2">
    <location>
        <begin position="952"/>
        <end position="1005"/>
    </location>
</feature>
<dbReference type="PANTHER" id="PTHR15398:SF4">
    <property type="entry name" value="BROMODOMAIN-CONTAINING PROTEIN 8 ISOFORM X1"/>
    <property type="match status" value="1"/>
</dbReference>
<dbReference type="OrthoDB" id="21449at2759"/>
<dbReference type="STRING" id="1081105.A0A167CLQ3"/>
<protein>
    <submittedName>
        <fullName evidence="4">Bromodomain protein</fullName>
    </submittedName>
</protein>
<evidence type="ECO:0000259" key="3">
    <source>
        <dbReference type="Pfam" id="PF00439"/>
    </source>
</evidence>
<reference evidence="4 5" key="1">
    <citation type="journal article" date="2016" name="Genome Biol. Evol.">
        <title>Divergent and convergent evolution of fungal pathogenicity.</title>
        <authorList>
            <person name="Shang Y."/>
            <person name="Xiao G."/>
            <person name="Zheng P."/>
            <person name="Cen K."/>
            <person name="Zhan S."/>
            <person name="Wang C."/>
        </authorList>
    </citation>
    <scope>NUCLEOTIDE SEQUENCE [LARGE SCALE GENOMIC DNA]</scope>
    <source>
        <strain evidence="4 5">RCEF 4871</strain>
    </source>
</reference>
<proteinExistence type="predicted"/>
<feature type="compositionally biased region" description="Low complexity" evidence="2">
    <location>
        <begin position="527"/>
        <end position="549"/>
    </location>
</feature>
<feature type="domain" description="Bromo" evidence="3">
    <location>
        <begin position="800"/>
        <end position="902"/>
    </location>
</feature>
<dbReference type="Proteomes" id="UP000243498">
    <property type="component" value="Unassembled WGS sequence"/>
</dbReference>
<evidence type="ECO:0000256" key="1">
    <source>
        <dbReference type="ARBA" id="ARBA00023117"/>
    </source>
</evidence>
<feature type="compositionally biased region" description="Basic residues" evidence="2">
    <location>
        <begin position="683"/>
        <end position="693"/>
    </location>
</feature>
<name>A0A167CLQ3_METRR</name>
<organism evidence="4 5">
    <name type="scientific">Metarhizium rileyi (strain RCEF 4871)</name>
    <name type="common">Nomuraea rileyi</name>
    <dbReference type="NCBI Taxonomy" id="1649241"/>
    <lineage>
        <taxon>Eukaryota</taxon>
        <taxon>Fungi</taxon>
        <taxon>Dikarya</taxon>
        <taxon>Ascomycota</taxon>
        <taxon>Pezizomycotina</taxon>
        <taxon>Sordariomycetes</taxon>
        <taxon>Hypocreomycetidae</taxon>
        <taxon>Hypocreales</taxon>
        <taxon>Clavicipitaceae</taxon>
        <taxon>Metarhizium</taxon>
    </lineage>
</organism>
<dbReference type="EMBL" id="AZHC01000016">
    <property type="protein sequence ID" value="OAA41339.1"/>
    <property type="molecule type" value="Genomic_DNA"/>
</dbReference>
<dbReference type="OMA" id="FGPAFPM"/>
<feature type="region of interest" description="Disordered" evidence="2">
    <location>
        <begin position="143"/>
        <end position="167"/>
    </location>
</feature>
<keyword evidence="5" id="KW-1185">Reference proteome</keyword>
<feature type="compositionally biased region" description="Acidic residues" evidence="2">
    <location>
        <begin position="977"/>
        <end position="986"/>
    </location>
</feature>
<dbReference type="AlphaFoldDB" id="A0A167CLQ3"/>
<feature type="compositionally biased region" description="Basic residues" evidence="2">
    <location>
        <begin position="996"/>
        <end position="1005"/>
    </location>
</feature>
<comment type="caution">
    <text evidence="4">The sequence shown here is derived from an EMBL/GenBank/DDBJ whole genome shotgun (WGS) entry which is preliminary data.</text>
</comment>
<feature type="region of interest" description="Disordered" evidence="2">
    <location>
        <begin position="745"/>
        <end position="778"/>
    </location>
</feature>
<keyword evidence="1" id="KW-0103">Bromodomain</keyword>
<feature type="region of interest" description="Disordered" evidence="2">
    <location>
        <begin position="223"/>
        <end position="723"/>
    </location>
</feature>
<evidence type="ECO:0000256" key="2">
    <source>
        <dbReference type="SAM" id="MobiDB-lite"/>
    </source>
</evidence>
<feature type="compositionally biased region" description="Polar residues" evidence="2">
    <location>
        <begin position="143"/>
        <end position="154"/>
    </location>
</feature>
<dbReference type="PANTHER" id="PTHR15398">
    <property type="entry name" value="BROMODOMAIN-CONTAINING PROTEIN 8"/>
    <property type="match status" value="1"/>
</dbReference>
<evidence type="ECO:0000313" key="5">
    <source>
        <dbReference type="Proteomes" id="UP000243498"/>
    </source>
</evidence>
<feature type="compositionally biased region" description="Polar residues" evidence="2">
    <location>
        <begin position="757"/>
        <end position="766"/>
    </location>
</feature>
<evidence type="ECO:0000313" key="4">
    <source>
        <dbReference type="EMBL" id="OAA41339.1"/>
    </source>
</evidence>
<dbReference type="Pfam" id="PF00439">
    <property type="entry name" value="Bromodomain"/>
    <property type="match status" value="1"/>
</dbReference>
<sequence length="1005" mass="106557">MCLPQHYFPRWQNVEAPPATANVWMQTYSQKLAPIHLLAKREGPLGHWRGGPRGMNHPTAYTPLESLFLFQSLLTHGADTGAFVRISEILRNNALVKSDKSFDAARLAPDALQQLFLLLLREEVKSETDTAATANAAVATAGPSSNVTDVSISPASRKRKLGSPSLPSLKDALEHIEKVPALVDRLYTRYRDTVVKEIREDEERFATVQKHIQLLEKTEKERLAKAAASQNGTSILAPRDGRPVPGQSPIATPGQAGGIKRPVSTTPVYPPRPFTTSGSQPSVAAPSHLQTGTTPARPQPTPKPPTTTGSGLQAPAGMPQPGSKILQPPGQSPKPASTPRPDAAAPLKPKEAATAATGQAATAGTLKWEKPYQPPQAQTPGVLAHSQPLTPTNVAAGAAKESQPHRTAQQQGPSTSQVPTPALAAQGRPTPGKQVLVASHNAGQLSVPLRPASPRPAGVKMASQGQPPPPQHARPISTTPVIPPSRPIQPQQAQQAQQASRPIAAAALQTPQKGATGPVVASQKWTPAQPAQVAQQQQAQRPSPSASAATLLQKDKPYTSGFNTQSPRPAIPEHIIRQAAAAQAAAAAATPNAKKVSPVTAAPSTPGTTTPMPALTRGFGTKWASHSTPSTPRPITAEPESPAYEPVSPPPRDTSILSDTPRFFSGSKRDVSKSGLKPDGPRPRGRPPRKSYRGRGMSTTPSVSGTRRSQSVASQADELSMDHPISATKIKHEVITPRHIEETGDTTADESVHGRTNMATPGSVSSRLAKRKRQDSPSVTIAPATQVLWTRGFTKVSSSALDQISSHRDANMFATGVRERDAPNYRQIVLQPQDITSIRAAIKQGNKAAVQAASSLPGGDPGTASVWLPLSEDLVPPKGIINSAQLERELVHMFCNAIMYNPDPDRGPGAAFLKRSQDDEEEVVGYHLDENGVVKNTRSMFVEVEKLLGDLRSAEKDRGAPPPSATRPASVATPADDTAEDEDELAGDGNTAASVVKRRRITTRS</sequence>
<feature type="compositionally biased region" description="Low complexity" evidence="2">
    <location>
        <begin position="598"/>
        <end position="614"/>
    </location>
</feature>
<dbReference type="InterPro" id="IPR001487">
    <property type="entry name" value="Bromodomain"/>
</dbReference>
<feature type="compositionally biased region" description="Polar residues" evidence="2">
    <location>
        <begin position="405"/>
        <end position="419"/>
    </location>
</feature>
<feature type="compositionally biased region" description="Polar residues" evidence="2">
    <location>
        <begin position="274"/>
        <end position="292"/>
    </location>
</feature>
<feature type="compositionally biased region" description="Low complexity" evidence="2">
    <location>
        <begin position="488"/>
        <end position="507"/>
    </location>
</feature>
<dbReference type="InterPro" id="IPR036427">
    <property type="entry name" value="Bromodomain-like_sf"/>
</dbReference>
<feature type="compositionally biased region" description="Low complexity" evidence="2">
    <location>
        <begin position="352"/>
        <end position="365"/>
    </location>
</feature>
<dbReference type="GO" id="GO:0035267">
    <property type="term" value="C:NuA4 histone acetyltransferase complex"/>
    <property type="evidence" value="ECO:0007669"/>
    <property type="project" value="TreeGrafter"/>
</dbReference>
<gene>
    <name evidence="4" type="ORF">NOR_05417</name>
</gene>
<dbReference type="GO" id="GO:0006325">
    <property type="term" value="P:chromatin organization"/>
    <property type="evidence" value="ECO:0007669"/>
    <property type="project" value="UniProtKB-ARBA"/>
</dbReference>